<dbReference type="SMART" id="SM00534">
    <property type="entry name" value="MUTSac"/>
    <property type="match status" value="1"/>
</dbReference>
<dbReference type="InterPro" id="IPR000432">
    <property type="entry name" value="DNA_mismatch_repair_MutS_C"/>
</dbReference>
<feature type="non-terminal residue" evidence="8">
    <location>
        <position position="334"/>
    </location>
</feature>
<dbReference type="PANTHER" id="PTHR11361">
    <property type="entry name" value="DNA MISMATCH REPAIR PROTEIN MUTS FAMILY MEMBER"/>
    <property type="match status" value="1"/>
</dbReference>
<protein>
    <submittedName>
        <fullName evidence="8">MutS protein</fullName>
    </submittedName>
</protein>
<dbReference type="GO" id="GO:0140664">
    <property type="term" value="F:ATP-dependent DNA damage sensor activity"/>
    <property type="evidence" value="ECO:0007669"/>
    <property type="project" value="InterPro"/>
</dbReference>
<keyword evidence="9" id="KW-1185">Reference proteome</keyword>
<dbReference type="GO" id="GO:0030983">
    <property type="term" value="F:mismatched DNA binding"/>
    <property type="evidence" value="ECO:0007669"/>
    <property type="project" value="InterPro"/>
</dbReference>
<dbReference type="SUPFAM" id="SSF52540">
    <property type="entry name" value="P-loop containing nucleoside triphosphate hydrolases"/>
    <property type="match status" value="1"/>
</dbReference>
<dbReference type="PANTHER" id="PTHR11361:SF34">
    <property type="entry name" value="DNA MISMATCH REPAIR PROTEIN MSH1, MITOCHONDRIAL"/>
    <property type="match status" value="1"/>
</dbReference>
<sequence length="334" mass="35336">MERALSSLSLGRGGPRDLAAIRDGLGQAGHLQALLLGRAEDAPPAGLAEAAEALGPQEALVDRLSRALTPELPALARDGGFVAPGYAPQLDELKQLRDESRRLIAGLQAKYVEATGIASLKVKHNNVLGYFVEVSNANAGKMPEDGAFRHRQTLASAVRYTTVELGELEQKILQAADRALALELEIFNRLVEEVLACAGAVAAAAQALAELDVAAGLAQLAVEARWTRPQVEDSEAFRIEAGRHPVVEAALAAEAGARFVANDCDLSPTRRLWLVTGPNMIGSFVPAARAVIGTVDRLFSRVGAADDLARGRSTFMVEMVEAAAILNQATPRSL</sequence>
<keyword evidence="5" id="KW-0234">DNA repair</keyword>
<dbReference type="EMBL" id="CAJNIZ010040655">
    <property type="protein sequence ID" value="CAE7605693.1"/>
    <property type="molecule type" value="Genomic_DNA"/>
</dbReference>
<dbReference type="OrthoDB" id="10252754at2759"/>
<dbReference type="AlphaFoldDB" id="A0A812V7B2"/>
<dbReference type="InterPro" id="IPR007696">
    <property type="entry name" value="DNA_mismatch_repair_MutS_core"/>
</dbReference>
<dbReference type="SUPFAM" id="SSF48334">
    <property type="entry name" value="DNA repair protein MutS, domain III"/>
    <property type="match status" value="1"/>
</dbReference>
<evidence type="ECO:0000259" key="7">
    <source>
        <dbReference type="SMART" id="SM00534"/>
    </source>
</evidence>
<evidence type="ECO:0000259" key="6">
    <source>
        <dbReference type="SMART" id="SM00533"/>
    </source>
</evidence>
<evidence type="ECO:0000256" key="2">
    <source>
        <dbReference type="ARBA" id="ARBA00022741"/>
    </source>
</evidence>
<dbReference type="Gene3D" id="1.10.1420.10">
    <property type="match status" value="2"/>
</dbReference>
<evidence type="ECO:0000256" key="4">
    <source>
        <dbReference type="ARBA" id="ARBA00023125"/>
    </source>
</evidence>
<keyword evidence="4" id="KW-0238">DNA-binding</keyword>
<keyword evidence="3" id="KW-0067">ATP-binding</keyword>
<dbReference type="InterPro" id="IPR045076">
    <property type="entry name" value="MutS"/>
</dbReference>
<gene>
    <name evidence="8" type="primary">mutS</name>
    <name evidence="8" type="ORF">SPIL2461_LOCUS16022</name>
</gene>
<dbReference type="Proteomes" id="UP000649617">
    <property type="component" value="Unassembled WGS sequence"/>
</dbReference>
<feature type="domain" description="DNA mismatch repair proteins mutS family" evidence="7">
    <location>
        <begin position="270"/>
        <end position="334"/>
    </location>
</feature>
<dbReference type="GO" id="GO:0006298">
    <property type="term" value="P:mismatch repair"/>
    <property type="evidence" value="ECO:0007669"/>
    <property type="project" value="InterPro"/>
</dbReference>
<evidence type="ECO:0000256" key="5">
    <source>
        <dbReference type="ARBA" id="ARBA00023204"/>
    </source>
</evidence>
<dbReference type="GO" id="GO:0005524">
    <property type="term" value="F:ATP binding"/>
    <property type="evidence" value="ECO:0007669"/>
    <property type="project" value="UniProtKB-KW"/>
</dbReference>
<dbReference type="Gene3D" id="3.40.50.300">
    <property type="entry name" value="P-loop containing nucleotide triphosphate hydrolases"/>
    <property type="match status" value="1"/>
</dbReference>
<keyword evidence="5" id="KW-0227">DNA damage</keyword>
<dbReference type="GO" id="GO:0005829">
    <property type="term" value="C:cytosol"/>
    <property type="evidence" value="ECO:0007669"/>
    <property type="project" value="TreeGrafter"/>
</dbReference>
<keyword evidence="2" id="KW-0547">Nucleotide-binding</keyword>
<name>A0A812V7B2_SYMPI</name>
<dbReference type="Pfam" id="PF05190">
    <property type="entry name" value="MutS_IV"/>
    <property type="match status" value="1"/>
</dbReference>
<dbReference type="InterPro" id="IPR036187">
    <property type="entry name" value="DNA_mismatch_repair_MutS_sf"/>
</dbReference>
<feature type="domain" description="DNA mismatch repair protein MutS core" evidence="6">
    <location>
        <begin position="1"/>
        <end position="250"/>
    </location>
</feature>
<dbReference type="Pfam" id="PF00488">
    <property type="entry name" value="MutS_V"/>
    <property type="match status" value="1"/>
</dbReference>
<comment type="similarity">
    <text evidence="1">Belongs to the DNA mismatch repair MutS family.</text>
</comment>
<comment type="caution">
    <text evidence="8">The sequence shown here is derived from an EMBL/GenBank/DDBJ whole genome shotgun (WGS) entry which is preliminary data.</text>
</comment>
<evidence type="ECO:0000256" key="3">
    <source>
        <dbReference type="ARBA" id="ARBA00022840"/>
    </source>
</evidence>
<reference evidence="8" key="1">
    <citation type="submission" date="2021-02" db="EMBL/GenBank/DDBJ databases">
        <authorList>
            <person name="Dougan E. K."/>
            <person name="Rhodes N."/>
            <person name="Thang M."/>
            <person name="Chan C."/>
        </authorList>
    </citation>
    <scope>NUCLEOTIDE SEQUENCE</scope>
</reference>
<evidence type="ECO:0000313" key="8">
    <source>
        <dbReference type="EMBL" id="CAE7605693.1"/>
    </source>
</evidence>
<dbReference type="SMART" id="SM00533">
    <property type="entry name" value="MUTSd"/>
    <property type="match status" value="1"/>
</dbReference>
<dbReference type="InterPro" id="IPR007861">
    <property type="entry name" value="DNA_mismatch_repair_MutS_clamp"/>
</dbReference>
<dbReference type="Pfam" id="PF05192">
    <property type="entry name" value="MutS_III"/>
    <property type="match status" value="1"/>
</dbReference>
<evidence type="ECO:0000256" key="1">
    <source>
        <dbReference type="ARBA" id="ARBA00006271"/>
    </source>
</evidence>
<organism evidence="8 9">
    <name type="scientific">Symbiodinium pilosum</name>
    <name type="common">Dinoflagellate</name>
    <dbReference type="NCBI Taxonomy" id="2952"/>
    <lineage>
        <taxon>Eukaryota</taxon>
        <taxon>Sar</taxon>
        <taxon>Alveolata</taxon>
        <taxon>Dinophyceae</taxon>
        <taxon>Suessiales</taxon>
        <taxon>Symbiodiniaceae</taxon>
        <taxon>Symbiodinium</taxon>
    </lineage>
</organism>
<proteinExistence type="inferred from homology"/>
<dbReference type="InterPro" id="IPR027417">
    <property type="entry name" value="P-loop_NTPase"/>
</dbReference>
<evidence type="ECO:0000313" key="9">
    <source>
        <dbReference type="Proteomes" id="UP000649617"/>
    </source>
</evidence>
<accession>A0A812V7B2</accession>